<comment type="caution">
    <text evidence="2">The sequence shown here is derived from an EMBL/GenBank/DDBJ whole genome shotgun (WGS) entry which is preliminary data.</text>
</comment>
<name>A0ABS8SHD9_DATST</name>
<dbReference type="EMBL" id="JACEIK010000514">
    <property type="protein sequence ID" value="MCD7458337.1"/>
    <property type="molecule type" value="Genomic_DNA"/>
</dbReference>
<feature type="region of interest" description="Disordered" evidence="1">
    <location>
        <begin position="52"/>
        <end position="71"/>
    </location>
</feature>
<protein>
    <submittedName>
        <fullName evidence="2">Uncharacterized protein</fullName>
    </submittedName>
</protein>
<sequence>MEGGVSAGEPVRRTSTSYEAAGGRRRFTVELRPGETTIVSWKKLLKDATKSNINGAGPGPTMSAGAAAGIQPPLPHPSLETRLAPLFLSLDPGANTKARVCLEYEGGFFSGAILHSVMTINIEVRDEVHGFIGELLLLLSFM</sequence>
<evidence type="ECO:0000313" key="2">
    <source>
        <dbReference type="EMBL" id="MCD7458337.1"/>
    </source>
</evidence>
<organism evidence="2 3">
    <name type="scientific">Datura stramonium</name>
    <name type="common">Jimsonweed</name>
    <name type="synonym">Common thornapple</name>
    <dbReference type="NCBI Taxonomy" id="4076"/>
    <lineage>
        <taxon>Eukaryota</taxon>
        <taxon>Viridiplantae</taxon>
        <taxon>Streptophyta</taxon>
        <taxon>Embryophyta</taxon>
        <taxon>Tracheophyta</taxon>
        <taxon>Spermatophyta</taxon>
        <taxon>Magnoliopsida</taxon>
        <taxon>eudicotyledons</taxon>
        <taxon>Gunneridae</taxon>
        <taxon>Pentapetalae</taxon>
        <taxon>asterids</taxon>
        <taxon>lamiids</taxon>
        <taxon>Solanales</taxon>
        <taxon>Solanaceae</taxon>
        <taxon>Solanoideae</taxon>
        <taxon>Datureae</taxon>
        <taxon>Datura</taxon>
    </lineage>
</organism>
<evidence type="ECO:0000313" key="3">
    <source>
        <dbReference type="Proteomes" id="UP000823775"/>
    </source>
</evidence>
<dbReference type="Proteomes" id="UP000823775">
    <property type="component" value="Unassembled WGS sequence"/>
</dbReference>
<accession>A0ABS8SHD9</accession>
<keyword evidence="3" id="KW-1185">Reference proteome</keyword>
<evidence type="ECO:0000256" key="1">
    <source>
        <dbReference type="SAM" id="MobiDB-lite"/>
    </source>
</evidence>
<gene>
    <name evidence="2" type="ORF">HAX54_037952</name>
</gene>
<reference evidence="2 3" key="1">
    <citation type="journal article" date="2021" name="BMC Genomics">
        <title>Datura genome reveals duplications of psychoactive alkaloid biosynthetic genes and high mutation rate following tissue culture.</title>
        <authorList>
            <person name="Rajewski A."/>
            <person name="Carter-House D."/>
            <person name="Stajich J."/>
            <person name="Litt A."/>
        </authorList>
    </citation>
    <scope>NUCLEOTIDE SEQUENCE [LARGE SCALE GENOMIC DNA]</scope>
    <source>
        <strain evidence="2">AR-01</strain>
    </source>
</reference>
<proteinExistence type="predicted"/>